<proteinExistence type="predicted"/>
<sequence>MTEPCRLPSDKGIRIGEFFKKQQEKFGGADMSTHQYVLKYHQMSKTNQERKYRKSDRSTIACDESLIAGVEISTENGPVNALQVMADELGFPFKQFVVPENRAIPSYSFL</sequence>
<reference evidence="1" key="1">
    <citation type="submission" date="2024-09" db="EMBL/GenBank/DDBJ databases">
        <authorList>
            <person name="Sun Q."/>
            <person name="Mori K."/>
        </authorList>
    </citation>
    <scope>NUCLEOTIDE SEQUENCE</scope>
    <source>
        <strain evidence="1">JCM 19018</strain>
    </source>
</reference>
<dbReference type="EMBL" id="JBHMAK010000007">
    <property type="protein sequence ID" value="MFB9811871.1"/>
    <property type="molecule type" value="Genomic_DNA"/>
</dbReference>
<dbReference type="Proteomes" id="UP001589559">
    <property type="component" value="Unassembled WGS sequence"/>
</dbReference>
<evidence type="ECO:0000313" key="2">
    <source>
        <dbReference type="Proteomes" id="UP001589559"/>
    </source>
</evidence>
<protein>
    <submittedName>
        <fullName evidence="1">Uncharacterized protein</fullName>
    </submittedName>
</protein>
<name>A0ACC6VLW4_9EURY</name>
<evidence type="ECO:0000313" key="1">
    <source>
        <dbReference type="EMBL" id="MFB9811871.1"/>
    </source>
</evidence>
<accession>A0ACC6VLW4</accession>
<organism evidence="1 2">
    <name type="scientific">Haloarcula sebkhae</name>
    <dbReference type="NCBI Taxonomy" id="932660"/>
    <lineage>
        <taxon>Archaea</taxon>
        <taxon>Methanobacteriati</taxon>
        <taxon>Methanobacteriota</taxon>
        <taxon>Stenosarchaea group</taxon>
        <taxon>Halobacteria</taxon>
        <taxon>Halobacteriales</taxon>
        <taxon>Haloarculaceae</taxon>
        <taxon>Haloarcula</taxon>
    </lineage>
</organism>
<gene>
    <name evidence="1" type="ORF">ACFFN7_10885</name>
</gene>
<keyword evidence="2" id="KW-1185">Reference proteome</keyword>
<comment type="caution">
    <text evidence="1">The sequence shown here is derived from an EMBL/GenBank/DDBJ whole genome shotgun (WGS) entry which is preliminary data.</text>
</comment>